<name>A0AAD7CP03_MYCRO</name>
<dbReference type="AlphaFoldDB" id="A0AAD7CP03"/>
<feature type="region of interest" description="Disordered" evidence="1">
    <location>
        <begin position="173"/>
        <end position="193"/>
    </location>
</feature>
<accession>A0AAD7CP03</accession>
<proteinExistence type="predicted"/>
<protein>
    <submittedName>
        <fullName evidence="2">Uncharacterized protein</fullName>
    </submittedName>
</protein>
<organism evidence="2 3">
    <name type="scientific">Mycena rosella</name>
    <name type="common">Pink bonnet</name>
    <name type="synonym">Agaricus rosellus</name>
    <dbReference type="NCBI Taxonomy" id="1033263"/>
    <lineage>
        <taxon>Eukaryota</taxon>
        <taxon>Fungi</taxon>
        <taxon>Dikarya</taxon>
        <taxon>Basidiomycota</taxon>
        <taxon>Agaricomycotina</taxon>
        <taxon>Agaricomycetes</taxon>
        <taxon>Agaricomycetidae</taxon>
        <taxon>Agaricales</taxon>
        <taxon>Marasmiineae</taxon>
        <taxon>Mycenaceae</taxon>
        <taxon>Mycena</taxon>
    </lineage>
</organism>
<dbReference type="Proteomes" id="UP001221757">
    <property type="component" value="Unassembled WGS sequence"/>
</dbReference>
<evidence type="ECO:0000313" key="3">
    <source>
        <dbReference type="Proteomes" id="UP001221757"/>
    </source>
</evidence>
<reference evidence="2" key="1">
    <citation type="submission" date="2023-03" db="EMBL/GenBank/DDBJ databases">
        <title>Massive genome expansion in bonnet fungi (Mycena s.s.) driven by repeated elements and novel gene families across ecological guilds.</title>
        <authorList>
            <consortium name="Lawrence Berkeley National Laboratory"/>
            <person name="Harder C.B."/>
            <person name="Miyauchi S."/>
            <person name="Viragh M."/>
            <person name="Kuo A."/>
            <person name="Thoen E."/>
            <person name="Andreopoulos B."/>
            <person name="Lu D."/>
            <person name="Skrede I."/>
            <person name="Drula E."/>
            <person name="Henrissat B."/>
            <person name="Morin E."/>
            <person name="Kohler A."/>
            <person name="Barry K."/>
            <person name="LaButti K."/>
            <person name="Morin E."/>
            <person name="Salamov A."/>
            <person name="Lipzen A."/>
            <person name="Mereny Z."/>
            <person name="Hegedus B."/>
            <person name="Baldrian P."/>
            <person name="Stursova M."/>
            <person name="Weitz H."/>
            <person name="Taylor A."/>
            <person name="Grigoriev I.V."/>
            <person name="Nagy L.G."/>
            <person name="Martin F."/>
            <person name="Kauserud H."/>
        </authorList>
    </citation>
    <scope>NUCLEOTIDE SEQUENCE</scope>
    <source>
        <strain evidence="2">CBHHK067</strain>
    </source>
</reference>
<feature type="compositionally biased region" description="Basic and acidic residues" evidence="1">
    <location>
        <begin position="173"/>
        <end position="182"/>
    </location>
</feature>
<evidence type="ECO:0000256" key="1">
    <source>
        <dbReference type="SAM" id="MobiDB-lite"/>
    </source>
</evidence>
<keyword evidence="3" id="KW-1185">Reference proteome</keyword>
<comment type="caution">
    <text evidence="2">The sequence shown here is derived from an EMBL/GenBank/DDBJ whole genome shotgun (WGS) entry which is preliminary data.</text>
</comment>
<evidence type="ECO:0000313" key="2">
    <source>
        <dbReference type="EMBL" id="KAJ7655422.1"/>
    </source>
</evidence>
<dbReference type="EMBL" id="JARKIE010000311">
    <property type="protein sequence ID" value="KAJ7655422.1"/>
    <property type="molecule type" value="Genomic_DNA"/>
</dbReference>
<sequence>MLFREDRAPGHLVRIYDPQNKAILLGDSYVGDPVDWQPIKRPFLPDGELLLLNSRESAPARLPLPVELVRLIIRAAAFMVPDRPQTHRAERSVLVRVRTRDEAPVISRVWFWTKPLAVERIAAVQLVTCSRDQGWVSPATDVCHSWFEWGVFDGDVPTQDDTAVTGNEKVWRTREARQRERSGPGSDAADMWRRTHGNPVAQGQYKQHDGQRVLMDDEMWDGVRTGAVIAVRACAQQAMWENDALPQFRVHPWKMYEKEKNRGQPAR</sequence>
<gene>
    <name evidence="2" type="ORF">B0H17DRAFT_1099045</name>
</gene>